<feature type="compositionally biased region" description="Pro residues" evidence="1">
    <location>
        <begin position="40"/>
        <end position="53"/>
    </location>
</feature>
<dbReference type="VEuPathDB" id="FungiDB:I7I51_03330"/>
<reference evidence="2" key="1">
    <citation type="submission" date="2021-01" db="EMBL/GenBank/DDBJ databases">
        <title>Chromosome-level genome assembly of a human fungal pathogen reveals clustering of transcriptionally co-regulated genes.</title>
        <authorList>
            <person name="Voorhies M."/>
            <person name="Cohen S."/>
            <person name="Shea T.P."/>
            <person name="Petrus S."/>
            <person name="Munoz J.F."/>
            <person name="Poplawski S."/>
            <person name="Goldman W.E."/>
            <person name="Michael T."/>
            <person name="Cuomo C.A."/>
            <person name="Sil A."/>
            <person name="Beyhan S."/>
        </authorList>
    </citation>
    <scope>NUCLEOTIDE SEQUENCE</scope>
    <source>
        <strain evidence="2">WU24</strain>
    </source>
</reference>
<proteinExistence type="predicted"/>
<name>A0A8A1M3X0_AJECA</name>
<protein>
    <submittedName>
        <fullName evidence="2">Uncharacterized protein</fullName>
    </submittedName>
</protein>
<dbReference type="EMBL" id="CP069111">
    <property type="protein sequence ID" value="QSS61158.1"/>
    <property type="molecule type" value="Genomic_DNA"/>
</dbReference>
<dbReference type="Proteomes" id="UP000663671">
    <property type="component" value="Chromosome 5"/>
</dbReference>
<organism evidence="2 3">
    <name type="scientific">Ajellomyces capsulatus</name>
    <name type="common">Darling's disease fungus</name>
    <name type="synonym">Histoplasma capsulatum</name>
    <dbReference type="NCBI Taxonomy" id="5037"/>
    <lineage>
        <taxon>Eukaryota</taxon>
        <taxon>Fungi</taxon>
        <taxon>Dikarya</taxon>
        <taxon>Ascomycota</taxon>
        <taxon>Pezizomycotina</taxon>
        <taxon>Eurotiomycetes</taxon>
        <taxon>Eurotiomycetidae</taxon>
        <taxon>Onygenales</taxon>
        <taxon>Ajellomycetaceae</taxon>
        <taxon>Histoplasma</taxon>
    </lineage>
</organism>
<gene>
    <name evidence="2" type="ORF">I7I51_03330</name>
</gene>
<feature type="region of interest" description="Disordered" evidence="1">
    <location>
        <begin position="1"/>
        <end position="107"/>
    </location>
</feature>
<evidence type="ECO:0000313" key="3">
    <source>
        <dbReference type="Proteomes" id="UP000663671"/>
    </source>
</evidence>
<feature type="compositionally biased region" description="Low complexity" evidence="1">
    <location>
        <begin position="73"/>
        <end position="82"/>
    </location>
</feature>
<dbReference type="AlphaFoldDB" id="A0A8A1M3X0"/>
<sequence length="107" mass="11003">MSACSALSEGRDSRGRPGLQEPRFQAGCTPLGPSVASPWVPCPVAPWPHPSPRAPGSTNSRCARDSADDGTYAQPLPACRPAALPPAPRPAKDLPSPGLGQGRDLLA</sequence>
<evidence type="ECO:0000256" key="1">
    <source>
        <dbReference type="SAM" id="MobiDB-lite"/>
    </source>
</evidence>
<evidence type="ECO:0000313" key="2">
    <source>
        <dbReference type="EMBL" id="QSS61158.1"/>
    </source>
</evidence>
<accession>A0A8A1M3X0</accession>